<dbReference type="InterPro" id="IPR036412">
    <property type="entry name" value="HAD-like_sf"/>
</dbReference>
<accession>A0ABV5VXV4</accession>
<dbReference type="Proteomes" id="UP001589619">
    <property type="component" value="Unassembled WGS sequence"/>
</dbReference>
<dbReference type="EC" id="3.1.3.-" evidence="1"/>
<dbReference type="Pfam" id="PF08282">
    <property type="entry name" value="Hydrolase_3"/>
    <property type="match status" value="1"/>
</dbReference>
<keyword evidence="2" id="KW-1185">Reference proteome</keyword>
<proteinExistence type="predicted"/>
<dbReference type="PROSITE" id="PS01228">
    <property type="entry name" value="COF_1"/>
    <property type="match status" value="1"/>
</dbReference>
<sequence>MTYRLIALDVDGTLLNDRYELTADTVETVRAVHEAGATIVLCTGRSPVNSLPLMEQLGLEGTLITHNGAATIRSTDRQVVHEYPFETEQLRPLVAYCRERRVHLDMCTPFELYVETELGEREAAMYGKFMLTPQRIGNILELGRAPVKFTVFGDKDVMDRVEADWLGMSLPLSVLRSGDLFIDVMHPQATKGSALRSLAESLGIERSEVMAIGNYFNDVEMIRFAGLGIAMDNSPEGVKAEADAVTASNNEEGVRQALVRYCLNGLAR</sequence>
<dbReference type="NCBIfam" id="TIGR00099">
    <property type="entry name" value="Cof-subfamily"/>
    <property type="match status" value="1"/>
</dbReference>
<dbReference type="SFLD" id="SFLDS00003">
    <property type="entry name" value="Haloacid_Dehalogenase"/>
    <property type="match status" value="1"/>
</dbReference>
<dbReference type="PANTHER" id="PTHR10000:SF8">
    <property type="entry name" value="HAD SUPERFAMILY HYDROLASE-LIKE, TYPE 3"/>
    <property type="match status" value="1"/>
</dbReference>
<dbReference type="InterPro" id="IPR006379">
    <property type="entry name" value="HAD-SF_hydro_IIB"/>
</dbReference>
<comment type="caution">
    <text evidence="1">The sequence shown here is derived from an EMBL/GenBank/DDBJ whole genome shotgun (WGS) entry which is preliminary data.</text>
</comment>
<name>A0ABV5VXV4_9BACL</name>
<dbReference type="PANTHER" id="PTHR10000">
    <property type="entry name" value="PHOSPHOSERINE PHOSPHATASE"/>
    <property type="match status" value="1"/>
</dbReference>
<dbReference type="CDD" id="cd07516">
    <property type="entry name" value="HAD_Pase"/>
    <property type="match status" value="1"/>
</dbReference>
<protein>
    <submittedName>
        <fullName evidence="1">Cof-type HAD-IIB family hydrolase</fullName>
        <ecNumber evidence="1">3.1.3.-</ecNumber>
    </submittedName>
</protein>
<dbReference type="SFLD" id="SFLDG01140">
    <property type="entry name" value="C2.B:_Phosphomannomutase_and_P"/>
    <property type="match status" value="1"/>
</dbReference>
<dbReference type="NCBIfam" id="TIGR01484">
    <property type="entry name" value="HAD-SF-IIB"/>
    <property type="match status" value="1"/>
</dbReference>
<dbReference type="RefSeq" id="WP_344902679.1">
    <property type="nucleotide sequence ID" value="NZ_BAAAYO010000001.1"/>
</dbReference>
<reference evidence="1 2" key="1">
    <citation type="submission" date="2024-09" db="EMBL/GenBank/DDBJ databases">
        <authorList>
            <person name="Sun Q."/>
            <person name="Mori K."/>
        </authorList>
    </citation>
    <scope>NUCLEOTIDE SEQUENCE [LARGE SCALE GENOMIC DNA]</scope>
    <source>
        <strain evidence="1 2">JCM 12520</strain>
    </source>
</reference>
<evidence type="ECO:0000313" key="1">
    <source>
        <dbReference type="EMBL" id="MFB9752990.1"/>
    </source>
</evidence>
<evidence type="ECO:0000313" key="2">
    <source>
        <dbReference type="Proteomes" id="UP001589619"/>
    </source>
</evidence>
<dbReference type="EMBL" id="JBHMAG010000012">
    <property type="protein sequence ID" value="MFB9752990.1"/>
    <property type="molecule type" value="Genomic_DNA"/>
</dbReference>
<dbReference type="Gene3D" id="3.40.50.1000">
    <property type="entry name" value="HAD superfamily/HAD-like"/>
    <property type="match status" value="1"/>
</dbReference>
<dbReference type="InterPro" id="IPR000150">
    <property type="entry name" value="Cof"/>
</dbReference>
<dbReference type="InterPro" id="IPR023214">
    <property type="entry name" value="HAD_sf"/>
</dbReference>
<organism evidence="1 2">
    <name type="scientific">Paenibacillus hodogayensis</name>
    <dbReference type="NCBI Taxonomy" id="279208"/>
    <lineage>
        <taxon>Bacteria</taxon>
        <taxon>Bacillati</taxon>
        <taxon>Bacillota</taxon>
        <taxon>Bacilli</taxon>
        <taxon>Bacillales</taxon>
        <taxon>Paenibacillaceae</taxon>
        <taxon>Paenibacillus</taxon>
    </lineage>
</organism>
<gene>
    <name evidence="1" type="ORF">ACFFNY_15605</name>
</gene>
<dbReference type="GO" id="GO:0016787">
    <property type="term" value="F:hydrolase activity"/>
    <property type="evidence" value="ECO:0007669"/>
    <property type="project" value="UniProtKB-KW"/>
</dbReference>
<keyword evidence="1" id="KW-0378">Hydrolase</keyword>
<dbReference type="Gene3D" id="3.30.1240.10">
    <property type="match status" value="1"/>
</dbReference>
<dbReference type="SUPFAM" id="SSF56784">
    <property type="entry name" value="HAD-like"/>
    <property type="match status" value="1"/>
</dbReference>